<dbReference type="CDD" id="cd00009">
    <property type="entry name" value="AAA"/>
    <property type="match status" value="1"/>
</dbReference>
<dbReference type="KEGG" id="yca:F0T03_18465"/>
<dbReference type="PROSITE" id="PS00675">
    <property type="entry name" value="SIGMA54_INTERACT_1"/>
    <property type="match status" value="1"/>
</dbReference>
<dbReference type="Pfam" id="PF02954">
    <property type="entry name" value="HTH_8"/>
    <property type="match status" value="1"/>
</dbReference>
<dbReference type="GO" id="GO:0005524">
    <property type="term" value="F:ATP binding"/>
    <property type="evidence" value="ECO:0007669"/>
    <property type="project" value="UniProtKB-KW"/>
</dbReference>
<reference evidence="8" key="1">
    <citation type="submission" date="2019-09" db="EMBL/GenBank/DDBJ databases">
        <title>Yersinia canariae sp. nov., isolated from a human yersiniosis case.</title>
        <authorList>
            <person name="Nguyen S.V."/>
            <person name="Greig D."/>
            <person name="Hurley D."/>
            <person name="Cao Y."/>
            <person name="McCabe E."/>
            <person name="Mitchell M."/>
            <person name="Jenkins C."/>
            <person name="Fanning S."/>
        </authorList>
    </citation>
    <scope>NUCLEOTIDE SEQUENCE [LARGE SCALE GENOMIC DNA]</scope>
    <source>
        <strain evidence="8">NCTC 14382</strain>
    </source>
</reference>
<keyword evidence="2" id="KW-0067">ATP-binding</keyword>
<sequence length="362" mass="40159">MMNMVVDLLTISEHGFVANAPSSVSVFSLARRVAEFNVPVLITGETGTGKECVAKYIHQKAMGDNAPYVAVNCAAIPESMLEAILFGYEKGAFTGAVSRVVGKFEQANGGTLLLDEIGDMPLALQAKLLRVLQEQEIERLGSNKRIPLDIRIIASTNKDLNVEITEGRFRQDLYYRLSVVPIHISPLRERPEDIMPLVKAFFNKYRGFLDVKVNLTPQAKSELQEYPWPGNVRELENVIQRGIIMSNNGLIDIEHLGLVAPYDIVSKNNISTNNISTNNVSTGNVSAGNKRVFSSSNPQSTNNDSNIKLRGRLAQYQYIADLLQQHQGSKSKTAEFLGITPRALRYRLANMREDGIDIECYA</sequence>
<organism evidence="7 8">
    <name type="scientific">Yersinia canariae</name>
    <dbReference type="NCBI Taxonomy" id="2607663"/>
    <lineage>
        <taxon>Bacteria</taxon>
        <taxon>Pseudomonadati</taxon>
        <taxon>Pseudomonadota</taxon>
        <taxon>Gammaproteobacteria</taxon>
        <taxon>Enterobacterales</taxon>
        <taxon>Yersiniaceae</taxon>
        <taxon>Yersinia</taxon>
    </lineage>
</organism>
<evidence type="ECO:0000259" key="6">
    <source>
        <dbReference type="PROSITE" id="PS50045"/>
    </source>
</evidence>
<dbReference type="FunFam" id="3.40.50.300:FF:000006">
    <property type="entry name" value="DNA-binding transcriptional regulator NtrC"/>
    <property type="match status" value="1"/>
</dbReference>
<dbReference type="PANTHER" id="PTHR32071">
    <property type="entry name" value="TRANSCRIPTIONAL REGULATORY PROTEIN"/>
    <property type="match status" value="1"/>
</dbReference>
<dbReference type="SMART" id="SM00382">
    <property type="entry name" value="AAA"/>
    <property type="match status" value="1"/>
</dbReference>
<keyword evidence="8" id="KW-1185">Reference proteome</keyword>
<dbReference type="PROSITE" id="PS50045">
    <property type="entry name" value="SIGMA54_INTERACT_4"/>
    <property type="match status" value="1"/>
</dbReference>
<dbReference type="InterPro" id="IPR025943">
    <property type="entry name" value="Sigma_54_int_dom_ATP-bd_2"/>
</dbReference>
<dbReference type="InterPro" id="IPR058031">
    <property type="entry name" value="AAA_lid_NorR"/>
</dbReference>
<dbReference type="SUPFAM" id="SSF46689">
    <property type="entry name" value="Homeodomain-like"/>
    <property type="match status" value="1"/>
</dbReference>
<evidence type="ECO:0000256" key="4">
    <source>
        <dbReference type="ARBA" id="ARBA00023125"/>
    </source>
</evidence>
<evidence type="ECO:0000256" key="1">
    <source>
        <dbReference type="ARBA" id="ARBA00022741"/>
    </source>
</evidence>
<accession>A0A857F4N3</accession>
<keyword evidence="1" id="KW-0547">Nucleotide-binding</keyword>
<keyword evidence="5" id="KW-0804">Transcription</keyword>
<dbReference type="EMBL" id="CP043727">
    <property type="protein sequence ID" value="QHB33945.1"/>
    <property type="molecule type" value="Genomic_DNA"/>
</dbReference>
<dbReference type="PANTHER" id="PTHR32071:SF21">
    <property type="entry name" value="TRANSCRIPTIONAL REGULATORY PROTEIN FLGR"/>
    <property type="match status" value="1"/>
</dbReference>
<dbReference type="GO" id="GO:0006355">
    <property type="term" value="P:regulation of DNA-templated transcription"/>
    <property type="evidence" value="ECO:0007669"/>
    <property type="project" value="InterPro"/>
</dbReference>
<dbReference type="SUPFAM" id="SSF52540">
    <property type="entry name" value="P-loop containing nucleoside triphosphate hydrolases"/>
    <property type="match status" value="1"/>
</dbReference>
<feature type="domain" description="Sigma-54 factor interaction" evidence="6">
    <location>
        <begin position="16"/>
        <end position="244"/>
    </location>
</feature>
<dbReference type="InterPro" id="IPR009057">
    <property type="entry name" value="Homeodomain-like_sf"/>
</dbReference>
<evidence type="ECO:0000256" key="5">
    <source>
        <dbReference type="ARBA" id="ARBA00023163"/>
    </source>
</evidence>
<dbReference type="InterPro" id="IPR002078">
    <property type="entry name" value="Sigma_54_int"/>
</dbReference>
<dbReference type="InterPro" id="IPR002197">
    <property type="entry name" value="HTH_Fis"/>
</dbReference>
<dbReference type="GO" id="GO:0043565">
    <property type="term" value="F:sequence-specific DNA binding"/>
    <property type="evidence" value="ECO:0007669"/>
    <property type="project" value="InterPro"/>
</dbReference>
<keyword evidence="3" id="KW-0805">Transcription regulation</keyword>
<dbReference type="PROSITE" id="PS00688">
    <property type="entry name" value="SIGMA54_INTERACT_3"/>
    <property type="match status" value="1"/>
</dbReference>
<evidence type="ECO:0000256" key="2">
    <source>
        <dbReference type="ARBA" id="ARBA00022840"/>
    </source>
</evidence>
<keyword evidence="4" id="KW-0238">DNA-binding</keyword>
<dbReference type="PROSITE" id="PS00676">
    <property type="entry name" value="SIGMA54_INTERACT_2"/>
    <property type="match status" value="1"/>
</dbReference>
<dbReference type="Proteomes" id="UP000464402">
    <property type="component" value="Chromosome"/>
</dbReference>
<dbReference type="Gene3D" id="3.40.50.300">
    <property type="entry name" value="P-loop containing nucleotide triphosphate hydrolases"/>
    <property type="match status" value="1"/>
</dbReference>
<dbReference type="InterPro" id="IPR003593">
    <property type="entry name" value="AAA+_ATPase"/>
</dbReference>
<protein>
    <submittedName>
        <fullName evidence="7">Sigma-54-dependent Fis family transcriptional regulator</fullName>
    </submittedName>
</protein>
<dbReference type="InterPro" id="IPR025662">
    <property type="entry name" value="Sigma_54_int_dom_ATP-bd_1"/>
</dbReference>
<dbReference type="AlphaFoldDB" id="A0A857F4N3"/>
<evidence type="ECO:0000313" key="8">
    <source>
        <dbReference type="Proteomes" id="UP000464402"/>
    </source>
</evidence>
<dbReference type="Pfam" id="PF00158">
    <property type="entry name" value="Sigma54_activat"/>
    <property type="match status" value="1"/>
</dbReference>
<dbReference type="InterPro" id="IPR025944">
    <property type="entry name" value="Sigma_54_int_dom_CS"/>
</dbReference>
<name>A0A857F4N3_9GAMM</name>
<dbReference type="Gene3D" id="1.10.10.60">
    <property type="entry name" value="Homeodomain-like"/>
    <property type="match status" value="1"/>
</dbReference>
<dbReference type="Pfam" id="PF25601">
    <property type="entry name" value="AAA_lid_14"/>
    <property type="match status" value="1"/>
</dbReference>
<dbReference type="Gene3D" id="1.10.8.60">
    <property type="match status" value="1"/>
</dbReference>
<dbReference type="InterPro" id="IPR027417">
    <property type="entry name" value="P-loop_NTPase"/>
</dbReference>
<evidence type="ECO:0000313" key="7">
    <source>
        <dbReference type="EMBL" id="QHB33945.1"/>
    </source>
</evidence>
<evidence type="ECO:0000256" key="3">
    <source>
        <dbReference type="ARBA" id="ARBA00023015"/>
    </source>
</evidence>
<gene>
    <name evidence="7" type="ORF">F0T03_18465</name>
</gene>
<proteinExistence type="predicted"/>